<organism evidence="8 9">
    <name type="scientific">Candidatus Avisuccinivibrio stercorigallinarum</name>
    <dbReference type="NCBI Taxonomy" id="2840704"/>
    <lineage>
        <taxon>Bacteria</taxon>
        <taxon>Pseudomonadati</taxon>
        <taxon>Pseudomonadota</taxon>
        <taxon>Gammaproteobacteria</taxon>
        <taxon>Aeromonadales</taxon>
        <taxon>Succinivibrionaceae</taxon>
        <taxon>Succinivibrionaceae incertae sedis</taxon>
        <taxon>Candidatus Avisuccinivibrio</taxon>
    </lineage>
</organism>
<comment type="similarity">
    <text evidence="5">Belongs to the NfuA family.</text>
</comment>
<evidence type="ECO:0000256" key="4">
    <source>
        <dbReference type="ARBA" id="ARBA00023014"/>
    </source>
</evidence>
<gene>
    <name evidence="5" type="primary">nfuA</name>
    <name evidence="8" type="ORF">IAB19_02345</name>
</gene>
<evidence type="ECO:0000259" key="6">
    <source>
        <dbReference type="Pfam" id="PF01106"/>
    </source>
</evidence>
<dbReference type="GO" id="GO:0016226">
    <property type="term" value="P:iron-sulfur cluster assembly"/>
    <property type="evidence" value="ECO:0007669"/>
    <property type="project" value="UniProtKB-UniRule"/>
</dbReference>
<evidence type="ECO:0000256" key="2">
    <source>
        <dbReference type="ARBA" id="ARBA00022723"/>
    </source>
</evidence>
<reference evidence="8" key="1">
    <citation type="submission" date="2020-10" db="EMBL/GenBank/DDBJ databases">
        <authorList>
            <person name="Gilroy R."/>
        </authorList>
    </citation>
    <scope>NUCLEOTIDE SEQUENCE</scope>
    <source>
        <strain evidence="8">17213</strain>
    </source>
</reference>
<evidence type="ECO:0000259" key="7">
    <source>
        <dbReference type="Pfam" id="PF01521"/>
    </source>
</evidence>
<dbReference type="Gene3D" id="2.60.300.12">
    <property type="entry name" value="HesB-like domain"/>
    <property type="match status" value="1"/>
</dbReference>
<dbReference type="GO" id="GO:0005506">
    <property type="term" value="F:iron ion binding"/>
    <property type="evidence" value="ECO:0007669"/>
    <property type="project" value="InterPro"/>
</dbReference>
<dbReference type="GO" id="GO:0051539">
    <property type="term" value="F:4 iron, 4 sulfur cluster binding"/>
    <property type="evidence" value="ECO:0007669"/>
    <property type="project" value="UniProtKB-UniRule"/>
</dbReference>
<dbReference type="HAMAP" id="MF_01637">
    <property type="entry name" value="Fe_S_biogen_NfuA"/>
    <property type="match status" value="1"/>
</dbReference>
<dbReference type="InterPro" id="IPR035903">
    <property type="entry name" value="HesB-like_dom_sf"/>
</dbReference>
<evidence type="ECO:0000256" key="3">
    <source>
        <dbReference type="ARBA" id="ARBA00023004"/>
    </source>
</evidence>
<evidence type="ECO:0000313" key="8">
    <source>
        <dbReference type="EMBL" id="MBO8415203.1"/>
    </source>
</evidence>
<dbReference type="Proteomes" id="UP000823631">
    <property type="component" value="Unassembled WGS sequence"/>
</dbReference>
<feature type="domain" description="NIF system FeS cluster assembly NifU C-terminal" evidence="6">
    <location>
        <begin position="115"/>
        <end position="179"/>
    </location>
</feature>
<comment type="function">
    <text evidence="5">Involved in iron-sulfur cluster biogenesis. Binds a 4Fe-4S cluster, can transfer this cluster to apoproteins, and thereby intervenes in the maturation of Fe/S proteins. Could also act as a scaffold/chaperone for damaged Fe/S proteins.</text>
</comment>
<dbReference type="PANTHER" id="PTHR11178">
    <property type="entry name" value="IRON-SULFUR CLUSTER SCAFFOLD PROTEIN NFU-RELATED"/>
    <property type="match status" value="1"/>
</dbReference>
<dbReference type="SUPFAM" id="SSF117916">
    <property type="entry name" value="Fe-S cluster assembly (FSCA) domain-like"/>
    <property type="match status" value="1"/>
</dbReference>
<keyword evidence="1 5" id="KW-0004">4Fe-4S</keyword>
<proteinExistence type="inferred from homology"/>
<evidence type="ECO:0000256" key="5">
    <source>
        <dbReference type="HAMAP-Rule" id="MF_01637"/>
    </source>
</evidence>
<dbReference type="PANTHER" id="PTHR11178:SF51">
    <property type="entry name" value="FE_S BIOGENESIS PROTEIN NFUA"/>
    <property type="match status" value="1"/>
</dbReference>
<feature type="binding site" evidence="5">
    <location>
        <position position="153"/>
    </location>
    <ligand>
        <name>[4Fe-4S] cluster</name>
        <dbReference type="ChEBI" id="CHEBI:49883"/>
    </ligand>
</feature>
<evidence type="ECO:0000256" key="1">
    <source>
        <dbReference type="ARBA" id="ARBA00022485"/>
    </source>
</evidence>
<sequence>MSKITVTEPAQAYFRKIIAKQKMEGLAIRLTATNPGTPGVECGILYCPKDYITPNDEHFKFEGFEVVIDRSVSLYLDESYIDMGKDDKGEDILTFHAPNLKKSDLPEDATLEDKVRHFIDKVVNPELAGHGGAVEVVEMTPDNVVRMRFKGGCLGCSMVGSTLHDGIQAQLNQAFPGMIKDVEDVTAHEVTEETYA</sequence>
<keyword evidence="2 5" id="KW-0479">Metal-binding</keyword>
<comment type="caution">
    <text evidence="8">The sequence shown here is derived from an EMBL/GenBank/DDBJ whole genome shotgun (WGS) entry which is preliminary data.</text>
</comment>
<dbReference type="SUPFAM" id="SSF89360">
    <property type="entry name" value="HesB-like domain"/>
    <property type="match status" value="1"/>
</dbReference>
<evidence type="ECO:0000313" key="9">
    <source>
        <dbReference type="Proteomes" id="UP000823631"/>
    </source>
</evidence>
<reference evidence="8" key="2">
    <citation type="journal article" date="2021" name="PeerJ">
        <title>Extensive microbial diversity within the chicken gut microbiome revealed by metagenomics and culture.</title>
        <authorList>
            <person name="Gilroy R."/>
            <person name="Ravi A."/>
            <person name="Getino M."/>
            <person name="Pursley I."/>
            <person name="Horton D.L."/>
            <person name="Alikhan N.F."/>
            <person name="Baker D."/>
            <person name="Gharbi K."/>
            <person name="Hall N."/>
            <person name="Watson M."/>
            <person name="Adriaenssens E.M."/>
            <person name="Foster-Nyarko E."/>
            <person name="Jarju S."/>
            <person name="Secka A."/>
            <person name="Antonio M."/>
            <person name="Oren A."/>
            <person name="Chaudhuri R.R."/>
            <person name="La Ragione R."/>
            <person name="Hildebrand F."/>
            <person name="Pallen M.J."/>
        </authorList>
    </citation>
    <scope>NUCLEOTIDE SEQUENCE</scope>
    <source>
        <strain evidence="8">17213</strain>
    </source>
</reference>
<dbReference type="Pfam" id="PF01521">
    <property type="entry name" value="Fe-S_biosyn"/>
    <property type="match status" value="1"/>
</dbReference>
<dbReference type="Gene3D" id="3.30.300.130">
    <property type="entry name" value="Fe-S cluster assembly (FSCA)"/>
    <property type="match status" value="1"/>
</dbReference>
<accession>A0A9D9DB83</accession>
<protein>
    <recommendedName>
        <fullName evidence="5">Fe/S biogenesis protein NfuA</fullName>
    </recommendedName>
</protein>
<dbReference type="InterPro" id="IPR000361">
    <property type="entry name" value="ATAP_core_dom"/>
</dbReference>
<dbReference type="GO" id="GO:0051604">
    <property type="term" value="P:protein maturation"/>
    <property type="evidence" value="ECO:0007669"/>
    <property type="project" value="UniProtKB-UniRule"/>
</dbReference>
<feature type="domain" description="Core" evidence="7">
    <location>
        <begin position="3"/>
        <end position="102"/>
    </location>
</feature>
<comment type="subunit">
    <text evidence="5">Homodimer.</text>
</comment>
<name>A0A9D9DB83_9GAMM</name>
<comment type="cofactor">
    <cofactor evidence="5">
        <name>[4Fe-4S] cluster</name>
        <dbReference type="ChEBI" id="CHEBI:49883"/>
    </cofactor>
    <text evidence="5">Binds 1 [4Fe-4S] cluster per subunit. The cluster is presumably bound at the interface of two monomers.</text>
</comment>
<dbReference type="Pfam" id="PF01106">
    <property type="entry name" value="NifU"/>
    <property type="match status" value="1"/>
</dbReference>
<keyword evidence="3 5" id="KW-0408">Iron</keyword>
<dbReference type="AlphaFoldDB" id="A0A9D9DB83"/>
<dbReference type="InterPro" id="IPR017726">
    <property type="entry name" value="Fe/S_biogenesis_protein_NfuA"/>
</dbReference>
<dbReference type="InterPro" id="IPR034904">
    <property type="entry name" value="FSCA_dom_sf"/>
</dbReference>
<keyword evidence="4 5" id="KW-0411">Iron-sulfur</keyword>
<dbReference type="EMBL" id="JADINH010000040">
    <property type="protein sequence ID" value="MBO8415203.1"/>
    <property type="molecule type" value="Genomic_DNA"/>
</dbReference>
<feature type="binding site" evidence="5">
    <location>
        <position position="156"/>
    </location>
    <ligand>
        <name>[4Fe-4S] cluster</name>
        <dbReference type="ChEBI" id="CHEBI:49883"/>
    </ligand>
</feature>
<dbReference type="InterPro" id="IPR001075">
    <property type="entry name" value="NIF_FeS_clus_asmbl_NifU_C"/>
</dbReference>